<feature type="binding site" evidence="2">
    <location>
        <position position="262"/>
    </location>
    <ligand>
        <name>substrate</name>
    </ligand>
</feature>
<dbReference type="RefSeq" id="WP_221309677.1">
    <property type="nucleotide sequence ID" value="NZ_BMNF01000008.1"/>
</dbReference>
<feature type="active site" description="Proton acceptor" evidence="1">
    <location>
        <position position="393"/>
    </location>
</feature>
<comment type="caution">
    <text evidence="5">The sequence shown here is derived from an EMBL/GenBank/DDBJ whole genome shotgun (WGS) entry which is preliminary data.</text>
</comment>
<reference evidence="5 6" key="1">
    <citation type="submission" date="2020-08" db="EMBL/GenBank/DDBJ databases">
        <title>Sequencing the genomes of 1000 actinobacteria strains.</title>
        <authorList>
            <person name="Klenk H.-P."/>
        </authorList>
    </citation>
    <scope>NUCLEOTIDE SEQUENCE [LARGE SCALE GENOMIC DNA]</scope>
    <source>
        <strain evidence="5 6">DSM 103125</strain>
    </source>
</reference>
<sequence length="451" mass="48331">MTMPGRGRVSARVRPVLATAVSVLVVGVLASAGPAKAADPPHRVDNPYVGAQVYVNPEWADRAAAEPGGDAVAGQPTAVWLDRIARIEGTDGVMGLREHLDAAVAQRADLIQLTLYDLPARDCGRRAPPGELTIEDIARYQTEFIEPIVEILADPHYADLRIVALVEPNSLPNLVVNTGSRYTATPACDEVQARGTYLDGIGYALARLGTVPNVYAYLDISHHAEVGWPEDSGPLTALLYQAATTAGSTVANVHGFVANTANYSVLHEEYFRADDVVNGQPVYQSRWVDWNPFIDEVPYARHLRELLTGAGFSPEVGVIVDTSRNGWGGPARPTGPATTGDVNRYVDGSRIDRRAKVGNWCNQVGSGLGQRPTAEPEPGIDAYVWVKPPGESDGASGSPNTGGPYEPLCDPNYVPPRGSSYDTGAMPDAPPFGEWFPAHFRQLLANAWPPV</sequence>
<dbReference type="InterPro" id="IPR036434">
    <property type="entry name" value="Beta_cellobiohydrolase_sf"/>
</dbReference>
<dbReference type="PANTHER" id="PTHR34876:SF4">
    <property type="entry name" value="1,4-BETA-D-GLUCAN CELLOBIOHYDROLASE C-RELATED"/>
    <property type="match status" value="1"/>
</dbReference>
<feature type="binding site" evidence="2">
    <location>
        <position position="387"/>
    </location>
    <ligand>
        <name>substrate</name>
    </ligand>
</feature>
<dbReference type="EMBL" id="JACHDP010000001">
    <property type="protein sequence ID" value="MBB5476095.1"/>
    <property type="molecule type" value="Genomic_DNA"/>
</dbReference>
<feature type="signal peptide" evidence="3">
    <location>
        <begin position="1"/>
        <end position="37"/>
    </location>
</feature>
<dbReference type="GO" id="GO:0030245">
    <property type="term" value="P:cellulose catabolic process"/>
    <property type="evidence" value="ECO:0007669"/>
    <property type="project" value="UniProtKB-KW"/>
</dbReference>
<feature type="chain" id="PRO_5033095474" description="Glucanase" evidence="3">
    <location>
        <begin position="38"/>
        <end position="451"/>
    </location>
</feature>
<keyword evidence="3" id="KW-0136">Cellulose degradation</keyword>
<dbReference type="AlphaFoldDB" id="A0A840VHH4"/>
<keyword evidence="3 5" id="KW-0326">Glycosidase</keyword>
<keyword evidence="6" id="KW-1185">Reference proteome</keyword>
<dbReference type="Gene3D" id="3.20.20.40">
    <property type="entry name" value="1, 4-beta cellobiohydrolase"/>
    <property type="match status" value="1"/>
</dbReference>
<dbReference type="PRINTS" id="PR00733">
    <property type="entry name" value="GLHYDRLASE6"/>
</dbReference>
<feature type="binding site" evidence="2">
    <location>
        <position position="222"/>
    </location>
    <ligand>
        <name>substrate</name>
    </ligand>
</feature>
<feature type="binding site" evidence="2">
    <location>
        <position position="360"/>
    </location>
    <ligand>
        <name>substrate</name>
    </ligand>
</feature>
<protein>
    <recommendedName>
        <fullName evidence="3">Glucanase</fullName>
        <ecNumber evidence="3">3.2.1.-</ecNumber>
    </recommendedName>
</protein>
<dbReference type="GO" id="GO:0004553">
    <property type="term" value="F:hydrolase activity, hydrolyzing O-glycosyl compounds"/>
    <property type="evidence" value="ECO:0007669"/>
    <property type="project" value="InterPro"/>
</dbReference>
<evidence type="ECO:0000256" key="1">
    <source>
        <dbReference type="PIRSR" id="PIRSR001100-1"/>
    </source>
</evidence>
<dbReference type="Proteomes" id="UP000586947">
    <property type="component" value="Unassembled WGS sequence"/>
</dbReference>
<evidence type="ECO:0000313" key="5">
    <source>
        <dbReference type="EMBL" id="MBB5476095.1"/>
    </source>
</evidence>
<feature type="binding site" evidence="2">
    <location>
        <position position="80"/>
    </location>
    <ligand>
        <name>substrate</name>
    </ligand>
</feature>
<proteinExistence type="inferred from homology"/>
<organism evidence="5 6">
    <name type="scientific">Micromonospora parathelypteridis</name>
    <dbReference type="NCBI Taxonomy" id="1839617"/>
    <lineage>
        <taxon>Bacteria</taxon>
        <taxon>Bacillati</taxon>
        <taxon>Actinomycetota</taxon>
        <taxon>Actinomycetes</taxon>
        <taxon>Micromonosporales</taxon>
        <taxon>Micromonosporaceae</taxon>
        <taxon>Micromonospora</taxon>
    </lineage>
</organism>
<comment type="similarity">
    <text evidence="3">Belongs to the glycosyl hydrolase family 6.</text>
</comment>
<dbReference type="PANTHER" id="PTHR34876">
    <property type="match status" value="1"/>
</dbReference>
<dbReference type="Pfam" id="PF01341">
    <property type="entry name" value="Glyco_hydro_6"/>
    <property type="match status" value="1"/>
</dbReference>
<dbReference type="EC" id="3.2.1.-" evidence="3"/>
<keyword evidence="3" id="KW-0624">Polysaccharide degradation</keyword>
<feature type="region of interest" description="Disordered" evidence="4">
    <location>
        <begin position="386"/>
        <end position="425"/>
    </location>
</feature>
<evidence type="ECO:0000256" key="2">
    <source>
        <dbReference type="PIRSR" id="PIRSR001100-2"/>
    </source>
</evidence>
<evidence type="ECO:0000256" key="3">
    <source>
        <dbReference type="RuleBase" id="RU361186"/>
    </source>
</evidence>
<gene>
    <name evidence="5" type="ORF">HNR20_000600</name>
</gene>
<feature type="binding site" evidence="2">
    <location>
        <position position="391"/>
    </location>
    <ligand>
        <name>substrate</name>
    </ligand>
</feature>
<feature type="binding site" evidence="2">
    <location>
        <position position="82"/>
    </location>
    <ligand>
        <name>substrate</name>
    </ligand>
</feature>
<dbReference type="SUPFAM" id="SSF51989">
    <property type="entry name" value="Glycosyl hydrolases family 6, cellulases"/>
    <property type="match status" value="1"/>
</dbReference>
<evidence type="ECO:0000313" key="6">
    <source>
        <dbReference type="Proteomes" id="UP000586947"/>
    </source>
</evidence>
<dbReference type="PIRSF" id="PIRSF001100">
    <property type="entry name" value="Beta_cellobiohydrolase"/>
    <property type="match status" value="1"/>
</dbReference>
<keyword evidence="3" id="KW-0119">Carbohydrate metabolism</keyword>
<evidence type="ECO:0000256" key="4">
    <source>
        <dbReference type="SAM" id="MobiDB-lite"/>
    </source>
</evidence>
<keyword evidence="3 5" id="KW-0378">Hydrolase</keyword>
<keyword evidence="3" id="KW-0732">Signal</keyword>
<accession>A0A840VHH4</accession>
<name>A0A840VHH4_9ACTN</name>
<dbReference type="InterPro" id="IPR016288">
    <property type="entry name" value="Beta_cellobiohydrolase"/>
</dbReference>